<accession>S7RZ67</accession>
<keyword evidence="4" id="KW-1185">Reference proteome</keyword>
<proteinExistence type="predicted"/>
<dbReference type="Pfam" id="PF00651">
    <property type="entry name" value="BTB"/>
    <property type="match status" value="1"/>
</dbReference>
<dbReference type="OrthoDB" id="3218112at2759"/>
<dbReference type="RefSeq" id="XP_007860737.1">
    <property type="nucleotide sequence ID" value="XM_007862546.1"/>
</dbReference>
<feature type="region of interest" description="Disordered" evidence="1">
    <location>
        <begin position="1"/>
        <end position="21"/>
    </location>
</feature>
<dbReference type="OMA" id="RIQRNSH"/>
<evidence type="ECO:0000313" key="4">
    <source>
        <dbReference type="Proteomes" id="UP000030669"/>
    </source>
</evidence>
<dbReference type="GeneID" id="19303230"/>
<evidence type="ECO:0000256" key="1">
    <source>
        <dbReference type="SAM" id="MobiDB-lite"/>
    </source>
</evidence>
<name>S7RZ67_GLOTA</name>
<dbReference type="KEGG" id="gtr:GLOTRDRAFT_135000"/>
<dbReference type="InterPro" id="IPR011333">
    <property type="entry name" value="SKP1/BTB/POZ_sf"/>
</dbReference>
<dbReference type="HOGENOM" id="CLU_1156497_0_0_1"/>
<reference evidence="3 4" key="1">
    <citation type="journal article" date="2012" name="Science">
        <title>The Paleozoic origin of enzymatic lignin decomposition reconstructed from 31 fungal genomes.</title>
        <authorList>
            <person name="Floudas D."/>
            <person name="Binder M."/>
            <person name="Riley R."/>
            <person name="Barry K."/>
            <person name="Blanchette R.A."/>
            <person name="Henrissat B."/>
            <person name="Martinez A.T."/>
            <person name="Otillar R."/>
            <person name="Spatafora J.W."/>
            <person name="Yadav J.S."/>
            <person name="Aerts A."/>
            <person name="Benoit I."/>
            <person name="Boyd A."/>
            <person name="Carlson A."/>
            <person name="Copeland A."/>
            <person name="Coutinho P.M."/>
            <person name="de Vries R.P."/>
            <person name="Ferreira P."/>
            <person name="Findley K."/>
            <person name="Foster B."/>
            <person name="Gaskell J."/>
            <person name="Glotzer D."/>
            <person name="Gorecki P."/>
            <person name="Heitman J."/>
            <person name="Hesse C."/>
            <person name="Hori C."/>
            <person name="Igarashi K."/>
            <person name="Jurgens J.A."/>
            <person name="Kallen N."/>
            <person name="Kersten P."/>
            <person name="Kohler A."/>
            <person name="Kuees U."/>
            <person name="Kumar T.K.A."/>
            <person name="Kuo A."/>
            <person name="LaButti K."/>
            <person name="Larrondo L.F."/>
            <person name="Lindquist E."/>
            <person name="Ling A."/>
            <person name="Lombard V."/>
            <person name="Lucas S."/>
            <person name="Lundell T."/>
            <person name="Martin R."/>
            <person name="McLaughlin D.J."/>
            <person name="Morgenstern I."/>
            <person name="Morin E."/>
            <person name="Murat C."/>
            <person name="Nagy L.G."/>
            <person name="Nolan M."/>
            <person name="Ohm R.A."/>
            <person name="Patyshakuliyeva A."/>
            <person name="Rokas A."/>
            <person name="Ruiz-Duenas F.J."/>
            <person name="Sabat G."/>
            <person name="Salamov A."/>
            <person name="Samejima M."/>
            <person name="Schmutz J."/>
            <person name="Slot J.C."/>
            <person name="St John F."/>
            <person name="Stenlid J."/>
            <person name="Sun H."/>
            <person name="Sun S."/>
            <person name="Syed K."/>
            <person name="Tsang A."/>
            <person name="Wiebenga A."/>
            <person name="Young D."/>
            <person name="Pisabarro A."/>
            <person name="Eastwood D.C."/>
            <person name="Martin F."/>
            <person name="Cullen D."/>
            <person name="Grigoriev I.V."/>
            <person name="Hibbett D.S."/>
        </authorList>
    </citation>
    <scope>NUCLEOTIDE SEQUENCE [LARGE SCALE GENOMIC DNA]</scope>
    <source>
        <strain evidence="3 4">ATCC 11539</strain>
    </source>
</reference>
<feature type="domain" description="BTB" evidence="2">
    <location>
        <begin position="36"/>
        <end position="104"/>
    </location>
</feature>
<dbReference type="AlphaFoldDB" id="S7RZ67"/>
<dbReference type="EMBL" id="KB469296">
    <property type="protein sequence ID" value="EPQ60290.1"/>
    <property type="molecule type" value="Genomic_DNA"/>
</dbReference>
<dbReference type="SMART" id="SM00225">
    <property type="entry name" value="BTB"/>
    <property type="match status" value="1"/>
</dbReference>
<dbReference type="eggNOG" id="ENOG502SPSS">
    <property type="taxonomic scope" value="Eukaryota"/>
</dbReference>
<dbReference type="Gene3D" id="3.30.710.10">
    <property type="entry name" value="Potassium Channel Kv1.1, Chain A"/>
    <property type="match status" value="1"/>
</dbReference>
<dbReference type="InterPro" id="IPR000210">
    <property type="entry name" value="BTB/POZ_dom"/>
</dbReference>
<sequence>MGDDLNPLKRPRIQDASPSDSIVDVKKHPSLYLSDGNIVLYSAASEGEAVAFCVHRSMLSKVSLIFADMFSLPPSDVNEQHEGRPVVRMQDRASDLEQLLKILYHESSLPMKRLDPQFPSEVKPILQLANKYEITSLRGQIVSRLTEDWPTTLREWDALEKDIATMRETWDERLDYTASGSDFSLDSHLPEPVGALHLAKECEVPQILPAVFYHLSRLSFSFLFSWAGNARSFFVSPNGS</sequence>
<evidence type="ECO:0000313" key="3">
    <source>
        <dbReference type="EMBL" id="EPQ60290.1"/>
    </source>
</evidence>
<gene>
    <name evidence="3" type="ORF">GLOTRDRAFT_135000</name>
</gene>
<protein>
    <recommendedName>
        <fullName evidence="2">BTB domain-containing protein</fullName>
    </recommendedName>
</protein>
<dbReference type="PROSITE" id="PS50097">
    <property type="entry name" value="BTB"/>
    <property type="match status" value="1"/>
</dbReference>
<evidence type="ECO:0000259" key="2">
    <source>
        <dbReference type="PROSITE" id="PS50097"/>
    </source>
</evidence>
<dbReference type="SUPFAM" id="SSF54695">
    <property type="entry name" value="POZ domain"/>
    <property type="match status" value="1"/>
</dbReference>
<organism evidence="3 4">
    <name type="scientific">Gloeophyllum trabeum (strain ATCC 11539 / FP-39264 / Madison 617)</name>
    <name type="common">Brown rot fungus</name>
    <dbReference type="NCBI Taxonomy" id="670483"/>
    <lineage>
        <taxon>Eukaryota</taxon>
        <taxon>Fungi</taxon>
        <taxon>Dikarya</taxon>
        <taxon>Basidiomycota</taxon>
        <taxon>Agaricomycotina</taxon>
        <taxon>Agaricomycetes</taxon>
        <taxon>Gloeophyllales</taxon>
        <taxon>Gloeophyllaceae</taxon>
        <taxon>Gloeophyllum</taxon>
    </lineage>
</organism>
<dbReference type="Proteomes" id="UP000030669">
    <property type="component" value="Unassembled WGS sequence"/>
</dbReference>